<evidence type="ECO:0000259" key="4">
    <source>
        <dbReference type="PROSITE" id="PS50977"/>
    </source>
</evidence>
<proteinExistence type="predicted"/>
<evidence type="ECO:0000313" key="5">
    <source>
        <dbReference type="EMBL" id="WUV44771.1"/>
    </source>
</evidence>
<dbReference type="Pfam" id="PF00440">
    <property type="entry name" value="TetR_N"/>
    <property type="match status" value="1"/>
</dbReference>
<dbReference type="InterPro" id="IPR036271">
    <property type="entry name" value="Tet_transcr_reg_TetR-rel_C_sf"/>
</dbReference>
<dbReference type="InterPro" id="IPR009057">
    <property type="entry name" value="Homeodomain-like_sf"/>
</dbReference>
<dbReference type="Gene3D" id="1.10.10.60">
    <property type="entry name" value="Homeodomain-like"/>
    <property type="match status" value="1"/>
</dbReference>
<feature type="region of interest" description="Disordered" evidence="3">
    <location>
        <begin position="189"/>
        <end position="220"/>
    </location>
</feature>
<dbReference type="PROSITE" id="PS50977">
    <property type="entry name" value="HTH_TETR_2"/>
    <property type="match status" value="1"/>
</dbReference>
<name>A0ABZ1YRA8_9NOCA</name>
<dbReference type="InterPro" id="IPR001647">
    <property type="entry name" value="HTH_TetR"/>
</dbReference>
<reference evidence="5" key="1">
    <citation type="submission" date="2022-10" db="EMBL/GenBank/DDBJ databases">
        <title>The complete genomes of actinobacterial strains from the NBC collection.</title>
        <authorList>
            <person name="Joergensen T.S."/>
            <person name="Alvarez Arevalo M."/>
            <person name="Sterndorff E.B."/>
            <person name="Faurdal D."/>
            <person name="Vuksanovic O."/>
            <person name="Mourched A.-S."/>
            <person name="Charusanti P."/>
            <person name="Shaw S."/>
            <person name="Blin K."/>
            <person name="Weber T."/>
        </authorList>
    </citation>
    <scope>NUCLEOTIDE SEQUENCE</scope>
    <source>
        <strain evidence="5">NBC_01482</strain>
    </source>
</reference>
<dbReference type="SUPFAM" id="SSF48498">
    <property type="entry name" value="Tetracyclin repressor-like, C-terminal domain"/>
    <property type="match status" value="1"/>
</dbReference>
<sequence length="220" mass="25153">MAKPLIPAEAIYERALELLDAEGTEALSTRRLAADLRISTRTLYQQVGNREQLIRALVARHFSLLRLEFHEHEDWETTAVQWCLALHDALRAHPYLTELMTIDDRSAVMDYVHEMVNATLREGIPPLLAVDCCRALVNMTINHTIVEVRGLREPRLSERSEQEFEETEENFRMSIRWLLAGVRADAKPVPRKAPAAMTARRSTNRRNTIIDETGKKKATG</sequence>
<keyword evidence="6" id="KW-1185">Reference proteome</keyword>
<dbReference type="Proteomes" id="UP001432062">
    <property type="component" value="Chromosome"/>
</dbReference>
<feature type="compositionally biased region" description="Basic and acidic residues" evidence="3">
    <location>
        <begin position="208"/>
        <end position="220"/>
    </location>
</feature>
<gene>
    <name evidence="5" type="ORF">OG563_37390</name>
</gene>
<accession>A0ABZ1YRA8</accession>
<feature type="domain" description="HTH tetR-type" evidence="4">
    <location>
        <begin position="5"/>
        <end position="65"/>
    </location>
</feature>
<evidence type="ECO:0000256" key="3">
    <source>
        <dbReference type="SAM" id="MobiDB-lite"/>
    </source>
</evidence>
<evidence type="ECO:0000256" key="2">
    <source>
        <dbReference type="PROSITE-ProRule" id="PRU00335"/>
    </source>
</evidence>
<organism evidence="5 6">
    <name type="scientific">Nocardia vinacea</name>
    <dbReference type="NCBI Taxonomy" id="96468"/>
    <lineage>
        <taxon>Bacteria</taxon>
        <taxon>Bacillati</taxon>
        <taxon>Actinomycetota</taxon>
        <taxon>Actinomycetes</taxon>
        <taxon>Mycobacteriales</taxon>
        <taxon>Nocardiaceae</taxon>
        <taxon>Nocardia</taxon>
    </lineage>
</organism>
<dbReference type="EMBL" id="CP109441">
    <property type="protein sequence ID" value="WUV44771.1"/>
    <property type="molecule type" value="Genomic_DNA"/>
</dbReference>
<evidence type="ECO:0000313" key="6">
    <source>
        <dbReference type="Proteomes" id="UP001432062"/>
    </source>
</evidence>
<dbReference type="SUPFAM" id="SSF46689">
    <property type="entry name" value="Homeodomain-like"/>
    <property type="match status" value="1"/>
</dbReference>
<evidence type="ECO:0000256" key="1">
    <source>
        <dbReference type="ARBA" id="ARBA00023125"/>
    </source>
</evidence>
<dbReference type="Gene3D" id="1.10.357.10">
    <property type="entry name" value="Tetracycline Repressor, domain 2"/>
    <property type="match status" value="1"/>
</dbReference>
<dbReference type="RefSeq" id="WP_329407867.1">
    <property type="nucleotide sequence ID" value="NZ_CP109441.1"/>
</dbReference>
<protein>
    <submittedName>
        <fullName evidence="5">TetR family transcriptional regulator</fullName>
    </submittedName>
</protein>
<keyword evidence="1 2" id="KW-0238">DNA-binding</keyword>
<feature type="DNA-binding region" description="H-T-H motif" evidence="2">
    <location>
        <begin position="28"/>
        <end position="47"/>
    </location>
</feature>